<feature type="transmembrane region" description="Helical" evidence="1">
    <location>
        <begin position="160"/>
        <end position="181"/>
    </location>
</feature>
<keyword evidence="1" id="KW-0812">Transmembrane</keyword>
<feature type="transmembrane region" description="Helical" evidence="1">
    <location>
        <begin position="99"/>
        <end position="122"/>
    </location>
</feature>
<accession>A0A6N2Y3F8</accession>
<feature type="transmembrane region" description="Helical" evidence="1">
    <location>
        <begin position="188"/>
        <end position="212"/>
    </location>
</feature>
<organism evidence="2">
    <name type="scientific">Intestinibacter bartlettii</name>
    <dbReference type="NCBI Taxonomy" id="261299"/>
    <lineage>
        <taxon>Bacteria</taxon>
        <taxon>Bacillati</taxon>
        <taxon>Bacillota</taxon>
        <taxon>Clostridia</taxon>
        <taxon>Peptostreptococcales</taxon>
        <taxon>Peptostreptococcaceae</taxon>
        <taxon>Intestinibacter</taxon>
    </lineage>
</organism>
<evidence type="ECO:0000313" key="2">
    <source>
        <dbReference type="EMBL" id="VYT61304.1"/>
    </source>
</evidence>
<keyword evidence="1" id="KW-0472">Membrane</keyword>
<feature type="transmembrane region" description="Helical" evidence="1">
    <location>
        <begin position="17"/>
        <end position="39"/>
    </location>
</feature>
<gene>
    <name evidence="2" type="ORF">IBLFYP30_00701</name>
</gene>
<dbReference type="EMBL" id="CACRUE010000003">
    <property type="protein sequence ID" value="VYT61304.1"/>
    <property type="molecule type" value="Genomic_DNA"/>
</dbReference>
<dbReference type="AlphaFoldDB" id="A0A6N2Y3F8"/>
<feature type="transmembrane region" description="Helical" evidence="1">
    <location>
        <begin position="59"/>
        <end position="79"/>
    </location>
</feature>
<sequence length="266" mass="31182">MLQFQLRTYIFNNYKKLIISMILIVLLSFYSLINVPYLYLPEGARINFGDYLIGELNMIQLIMFIAYPSIFSFLVLNIIRGDFEDNYIQLIFPRTTSRFIYLLNKFIIIIFVALCFTMTVVLSKLVISFVLKIPFENKCYNYIFHTMKYHNIYEVYFCNILLFFTGLVFIGMIALFLSLCIKNIGFSIGIIIFGGFVHNAMFIFGGKIIYLLPFTQYILILHKECGSVLDKFSLQFSYAYMLISIVIIFFMVLRISNKKEIGEFSI</sequence>
<keyword evidence="1" id="KW-1133">Transmembrane helix</keyword>
<feature type="transmembrane region" description="Helical" evidence="1">
    <location>
        <begin position="232"/>
        <end position="253"/>
    </location>
</feature>
<reference evidence="2" key="1">
    <citation type="submission" date="2019-11" db="EMBL/GenBank/DDBJ databases">
        <authorList>
            <person name="Feng L."/>
        </authorList>
    </citation>
    <scope>NUCLEOTIDE SEQUENCE</scope>
    <source>
        <strain evidence="2">IbartlettiiLFYP30</strain>
    </source>
</reference>
<proteinExistence type="predicted"/>
<protein>
    <submittedName>
        <fullName evidence="2">ABC-2 family transporter protein</fullName>
    </submittedName>
</protein>
<name>A0A6N2Y3F8_9FIRM</name>
<evidence type="ECO:0000256" key="1">
    <source>
        <dbReference type="SAM" id="Phobius"/>
    </source>
</evidence>